<keyword evidence="3" id="KW-1185">Reference proteome</keyword>
<dbReference type="Proteomes" id="UP000037460">
    <property type="component" value="Unassembled WGS sequence"/>
</dbReference>
<proteinExistence type="predicted"/>
<comment type="caution">
    <text evidence="2">The sequence shown here is derived from an EMBL/GenBank/DDBJ whole genome shotgun (WGS) entry which is preliminary data.</text>
</comment>
<protein>
    <submittedName>
        <fullName evidence="2">Uncharacterized protein</fullName>
    </submittedName>
</protein>
<evidence type="ECO:0000313" key="2">
    <source>
        <dbReference type="EMBL" id="KOO53039.1"/>
    </source>
</evidence>
<evidence type="ECO:0000256" key="1">
    <source>
        <dbReference type="SAM" id="Coils"/>
    </source>
</evidence>
<feature type="coiled-coil region" evidence="1">
    <location>
        <begin position="83"/>
        <end position="166"/>
    </location>
</feature>
<sequence length="319" mass="34721">MAGSVAQVEGLLRRLGELEETVMLQQVSDDRLKEANIALMERLSDGSTADGLSTVMRGGPRAQAVTSELELRSELLAQSRAAAGAVESENDDFRARVESLETDIAVLQQVLEEHRRAAAETTGSLRALEADRDESEAARDEMALELEEAKAAAASWREQFEQLRQMHRDQSQMHRDQTVAQEAALSTATRRVEQLTAEAAKRDQLLGAAQAALEQSGGRLSAATADRDDKLRAALEVSASLRSVIAQKEDLLQAAAARERRLGEIARKLESRALSSHAQLTQLREAEGERAAELQQLRGALKRAEAKAAALEEAVRLSP</sequence>
<dbReference type="AlphaFoldDB" id="A0A0M0LPT5"/>
<dbReference type="EMBL" id="JWZX01000407">
    <property type="protein sequence ID" value="KOO53039.1"/>
    <property type="molecule type" value="Genomic_DNA"/>
</dbReference>
<reference evidence="3" key="1">
    <citation type="journal article" date="2015" name="PLoS Genet.">
        <title>Genome Sequence and Transcriptome Analyses of Chrysochromulina tobin: Metabolic Tools for Enhanced Algal Fitness in the Prominent Order Prymnesiales (Haptophyceae).</title>
        <authorList>
            <person name="Hovde B.T."/>
            <person name="Deodato C.R."/>
            <person name="Hunsperger H.M."/>
            <person name="Ryken S.A."/>
            <person name="Yost W."/>
            <person name="Jha R.K."/>
            <person name="Patterson J."/>
            <person name="Monnat R.J. Jr."/>
            <person name="Barlow S.B."/>
            <person name="Starkenburg S.R."/>
            <person name="Cattolico R.A."/>
        </authorList>
    </citation>
    <scope>NUCLEOTIDE SEQUENCE</scope>
    <source>
        <strain evidence="3">CCMP291</strain>
    </source>
</reference>
<keyword evidence="1" id="KW-0175">Coiled coil</keyword>
<accession>A0A0M0LPT5</accession>
<gene>
    <name evidence="2" type="ORF">Ctob_015523</name>
</gene>
<feature type="coiled-coil region" evidence="1">
    <location>
        <begin position="283"/>
        <end position="314"/>
    </location>
</feature>
<evidence type="ECO:0000313" key="3">
    <source>
        <dbReference type="Proteomes" id="UP000037460"/>
    </source>
</evidence>
<organism evidence="2 3">
    <name type="scientific">Chrysochromulina tobinii</name>
    <dbReference type="NCBI Taxonomy" id="1460289"/>
    <lineage>
        <taxon>Eukaryota</taxon>
        <taxon>Haptista</taxon>
        <taxon>Haptophyta</taxon>
        <taxon>Prymnesiophyceae</taxon>
        <taxon>Prymnesiales</taxon>
        <taxon>Chrysochromulinaceae</taxon>
        <taxon>Chrysochromulina</taxon>
    </lineage>
</organism>
<name>A0A0M0LPT5_9EUKA</name>